<dbReference type="AlphaFoldDB" id="A0A834CFE1"/>
<dbReference type="EMBL" id="WKFB01000285">
    <property type="protein sequence ID" value="KAF6728337.1"/>
    <property type="molecule type" value="Genomic_DNA"/>
</dbReference>
<sequence length="108" mass="12246">MSVEHLLLSAKQNHFSSVYSRLMVGKIKSAAHNLDTYKAAVHKHPGFWRNKCAAEGQEAVSERDCSFRGDNRHLCVSRTHCFQAKLHVNDRRANTGMTAHRNKETCIP</sequence>
<comment type="caution">
    <text evidence="1">The sequence shown here is derived from an EMBL/GenBank/DDBJ whole genome shotgun (WGS) entry which is preliminary data.</text>
</comment>
<protein>
    <submittedName>
        <fullName evidence="1">Uncharacterized protein</fullName>
    </submittedName>
</protein>
<gene>
    <name evidence="1" type="ORF">FQA47_014370</name>
</gene>
<accession>A0A834CFE1</accession>
<reference evidence="1" key="1">
    <citation type="journal article" name="BMC Genomics">
        <title>Long-read sequencing and de novo genome assembly of marine medaka (Oryzias melastigma).</title>
        <authorList>
            <person name="Liang P."/>
            <person name="Saqib H.S.A."/>
            <person name="Ni X."/>
            <person name="Shen Y."/>
        </authorList>
    </citation>
    <scope>NUCLEOTIDE SEQUENCE</scope>
    <source>
        <strain evidence="1">Bigg-433</strain>
    </source>
</reference>
<proteinExistence type="predicted"/>
<name>A0A834CFE1_ORYME</name>
<evidence type="ECO:0000313" key="2">
    <source>
        <dbReference type="Proteomes" id="UP000646548"/>
    </source>
</evidence>
<evidence type="ECO:0000313" key="1">
    <source>
        <dbReference type="EMBL" id="KAF6728337.1"/>
    </source>
</evidence>
<organism evidence="1 2">
    <name type="scientific">Oryzias melastigma</name>
    <name type="common">Marine medaka</name>
    <dbReference type="NCBI Taxonomy" id="30732"/>
    <lineage>
        <taxon>Eukaryota</taxon>
        <taxon>Metazoa</taxon>
        <taxon>Chordata</taxon>
        <taxon>Craniata</taxon>
        <taxon>Vertebrata</taxon>
        <taxon>Euteleostomi</taxon>
        <taxon>Actinopterygii</taxon>
        <taxon>Neopterygii</taxon>
        <taxon>Teleostei</taxon>
        <taxon>Neoteleostei</taxon>
        <taxon>Acanthomorphata</taxon>
        <taxon>Ovalentaria</taxon>
        <taxon>Atherinomorphae</taxon>
        <taxon>Beloniformes</taxon>
        <taxon>Adrianichthyidae</taxon>
        <taxon>Oryziinae</taxon>
        <taxon>Oryzias</taxon>
    </lineage>
</organism>
<dbReference type="Proteomes" id="UP000646548">
    <property type="component" value="Unassembled WGS sequence"/>
</dbReference>